<dbReference type="SUPFAM" id="SSF53784">
    <property type="entry name" value="Phosphofructokinase"/>
    <property type="match status" value="1"/>
</dbReference>
<dbReference type="PRINTS" id="PR00476">
    <property type="entry name" value="PHFRCTKINASE"/>
</dbReference>
<comment type="catalytic activity">
    <reaction evidence="7 8">
        <text>beta-D-fructose 6-phosphate + diphosphate = beta-D-fructose 1,6-bisphosphate + phosphate + H(+)</text>
        <dbReference type="Rhea" id="RHEA:13613"/>
        <dbReference type="ChEBI" id="CHEBI:15378"/>
        <dbReference type="ChEBI" id="CHEBI:32966"/>
        <dbReference type="ChEBI" id="CHEBI:33019"/>
        <dbReference type="ChEBI" id="CHEBI:43474"/>
        <dbReference type="ChEBI" id="CHEBI:57634"/>
        <dbReference type="EC" id="2.7.1.90"/>
    </reaction>
</comment>
<feature type="binding site" evidence="8">
    <location>
        <begin position="298"/>
        <end position="301"/>
    </location>
    <ligand>
        <name>substrate</name>
    </ligand>
</feature>
<proteinExistence type="inferred from homology"/>
<keyword evidence="6 8" id="KW-0460">Magnesium</keyword>
<dbReference type="InterPro" id="IPR011404">
    <property type="entry name" value="PPi-PFK"/>
</dbReference>
<keyword evidence="3 8" id="KW-0808">Transferase</keyword>
<dbReference type="InterPro" id="IPR035966">
    <property type="entry name" value="PKF_sf"/>
</dbReference>
<evidence type="ECO:0000313" key="11">
    <source>
        <dbReference type="Proteomes" id="UP000063965"/>
    </source>
</evidence>
<comment type="caution">
    <text evidence="8">Lacks conserved residue(s) required for the propagation of feature annotation.</text>
</comment>
<feature type="active site" description="Proton acceptor" evidence="8">
    <location>
        <position position="144"/>
    </location>
</feature>
<feature type="binding site" evidence="8">
    <location>
        <begin position="142"/>
        <end position="144"/>
    </location>
    <ligand>
        <name>substrate</name>
    </ligand>
</feature>
<comment type="cofactor">
    <cofactor evidence="1 8">
        <name>Mg(2+)</name>
        <dbReference type="ChEBI" id="CHEBI:18420"/>
    </cofactor>
</comment>
<dbReference type="RefSeq" id="WP_048875451.1">
    <property type="nucleotide sequence ID" value="NZ_CP011126.1"/>
</dbReference>
<feature type="site" description="Important for catalytic activity and substrate specificity; stabilizes the transition state when the phosphoryl donor is PPi; prevents ATP from binding by mimicking the alpha-phosphate group of ATP" evidence="8">
    <location>
        <position position="115"/>
    </location>
</feature>
<keyword evidence="8" id="KW-0324">Glycolysis</keyword>
<evidence type="ECO:0000256" key="8">
    <source>
        <dbReference type="HAMAP-Rule" id="MF_01978"/>
    </source>
</evidence>
<dbReference type="Proteomes" id="UP000063965">
    <property type="component" value="Chromosome"/>
</dbReference>
<dbReference type="EMBL" id="CP011126">
    <property type="protein sequence ID" value="AKQ33802.1"/>
    <property type="molecule type" value="Genomic_DNA"/>
</dbReference>
<dbReference type="PIRSF" id="PIRSF036483">
    <property type="entry name" value="PFK_XF0274"/>
    <property type="match status" value="1"/>
</dbReference>
<comment type="subcellular location">
    <subcellularLocation>
        <location evidence="8">Cytoplasm</location>
    </subcellularLocation>
</comment>
<evidence type="ECO:0000256" key="4">
    <source>
        <dbReference type="ARBA" id="ARBA00022723"/>
    </source>
</evidence>
<dbReference type="PANTHER" id="PTHR45770">
    <property type="entry name" value="ATP-DEPENDENT 6-PHOSPHOFRUCTOKINASE 1"/>
    <property type="match status" value="1"/>
</dbReference>
<evidence type="ECO:0000256" key="6">
    <source>
        <dbReference type="ARBA" id="ARBA00022842"/>
    </source>
</evidence>
<dbReference type="NCBIfam" id="NF010675">
    <property type="entry name" value="PRK14072.1"/>
    <property type="match status" value="1"/>
</dbReference>
<dbReference type="InterPro" id="IPR022953">
    <property type="entry name" value="ATP_PFK"/>
</dbReference>
<feature type="binding site" evidence="8">
    <location>
        <position position="247"/>
    </location>
    <ligand>
        <name>substrate</name>
    </ligand>
</feature>
<comment type="similarity">
    <text evidence="8">Belongs to the phosphofructokinase type A (PFKA) family. PPi-dependent PFK group II subfamily. Clade 'B2' sub-subfamily.</text>
</comment>
<protein>
    <recommendedName>
        <fullName evidence="8">Pyrophosphate--fructose 6-phosphate 1-phosphotransferase</fullName>
        <ecNumber evidence="8">2.7.1.90</ecNumber>
    </recommendedName>
    <alternativeName>
        <fullName evidence="8">6-phosphofructokinase, pyrophosphate dependent</fullName>
    </alternativeName>
    <alternativeName>
        <fullName evidence="8">PPi-dependent phosphofructokinase</fullName>
        <shortName evidence="8">PPi-PFK</shortName>
    </alternativeName>
    <alternativeName>
        <fullName evidence="8">Pyrophosphate-dependent 6-phosphofructose-1-kinase</fullName>
    </alternativeName>
</protein>
<keyword evidence="4 8" id="KW-0479">Metal-binding</keyword>
<dbReference type="Gene3D" id="3.40.50.450">
    <property type="match status" value="1"/>
</dbReference>
<evidence type="ECO:0000313" key="10">
    <source>
        <dbReference type="EMBL" id="AKQ33802.1"/>
    </source>
</evidence>
<evidence type="ECO:0000256" key="5">
    <source>
        <dbReference type="ARBA" id="ARBA00022777"/>
    </source>
</evidence>
<feature type="domain" description="Phosphofructokinase" evidence="9">
    <location>
        <begin position="6"/>
        <end position="324"/>
    </location>
</feature>
<organism evidence="10 11">
    <name type="scientific">Candidatus Coxiella mudrowiae</name>
    <dbReference type="NCBI Taxonomy" id="2054173"/>
    <lineage>
        <taxon>Bacteria</taxon>
        <taxon>Pseudomonadati</taxon>
        <taxon>Pseudomonadota</taxon>
        <taxon>Gammaproteobacteria</taxon>
        <taxon>Legionellales</taxon>
        <taxon>Coxiellaceae</taxon>
        <taxon>Coxiella</taxon>
    </lineage>
</organism>
<dbReference type="Gene3D" id="3.40.50.460">
    <property type="entry name" value="Phosphofructokinase domain"/>
    <property type="match status" value="1"/>
</dbReference>
<dbReference type="Pfam" id="PF00365">
    <property type="entry name" value="PFK"/>
    <property type="match status" value="1"/>
</dbReference>
<feature type="site" description="Important for catalytic activity; stabilizes the transition state when the phosphoryl donor is PPi" evidence="8">
    <location>
        <position position="141"/>
    </location>
</feature>
<comment type="subunit">
    <text evidence="8">Homodimer.</text>
</comment>
<keyword evidence="5 8" id="KW-0418">Kinase</keyword>
<comment type="activity regulation">
    <text evidence="8">Non-allosteric.</text>
</comment>
<gene>
    <name evidence="8" type="primary">pfp</name>
    <name evidence="10" type="ORF">CleRT_11730</name>
</gene>
<sequence>MSKKNIFYAQSGGATAVINATACGVIQTAEKYPLQINKVLAGRNGIIGALKEELIDTSLESSENIAALLHTPSSAFGSCRYKLADINKDRRQYERLIEVFKAHDIGYVFYNGGGDSQDTTYKISQMSQLMDYPLICIGLPKTIDNDLPFTDNCPGFGSVAKYVAVSTKEAALDVRGMAATSTKVFILEVMGRHAGWIAATAALSQQYPNDAPHIILFPEIPLQTEAFLTKVKGVVHNYGYCVIVASEGIRYPDGRFITESAGSQDTFGHEQLGGVAPILARLIKRHLGFKYHWAVADYLQRAARHIASQTDLDQAYVLGQSAVEYALVGQSDVMLTIQREESPDYQWHVGTAPLSQVANVEHKLPRNFIANDGFGITKPCRRYLEPLIQGESYPPYKNGVPVYVKLKNQLVEKKLKEAFAL</sequence>
<comment type="pathway">
    <text evidence="8">Carbohydrate degradation; glycolysis; D-glyceraldehyde 3-phosphate and glycerone phosphate from D-glucose: step 3/4.</text>
</comment>
<dbReference type="HAMAP" id="MF_01978">
    <property type="entry name" value="Phosphofructokinase_II_B2"/>
    <property type="match status" value="1"/>
</dbReference>
<feature type="binding site" evidence="8">
    <location>
        <position position="13"/>
    </location>
    <ligand>
        <name>diphosphate</name>
        <dbReference type="ChEBI" id="CHEBI:33019"/>
    </ligand>
</feature>
<comment type="function">
    <text evidence="2 8">Catalyzes the phosphorylation of D-fructose 6-phosphate, the first committing step of glycolysis. Uses inorganic phosphate (PPi) as phosphoryl donor instead of ATP like common ATP-dependent phosphofructokinases (ATP-PFKs), which renders the reaction reversible, and can thus function both in glycolysis and gluconeogenesis. Consistently, PPi-PFK can replace the enzymes of both the forward (ATP-PFK) and reverse (fructose-bisphosphatase (FBPase)) reactions.</text>
</comment>
<name>A0ABN4HQ13_9COXI</name>
<keyword evidence="8" id="KW-0963">Cytoplasm</keyword>
<accession>A0ABN4HQ13</accession>
<dbReference type="EC" id="2.7.1.90" evidence="8"/>
<evidence type="ECO:0000256" key="2">
    <source>
        <dbReference type="ARBA" id="ARBA00003138"/>
    </source>
</evidence>
<evidence type="ECO:0000256" key="1">
    <source>
        <dbReference type="ARBA" id="ARBA00001946"/>
    </source>
</evidence>
<dbReference type="InterPro" id="IPR050929">
    <property type="entry name" value="PFKA"/>
</dbReference>
<evidence type="ECO:0000259" key="9">
    <source>
        <dbReference type="Pfam" id="PF00365"/>
    </source>
</evidence>
<keyword evidence="11" id="KW-1185">Reference proteome</keyword>
<dbReference type="InterPro" id="IPR000023">
    <property type="entry name" value="Phosphofructokinase_dom"/>
</dbReference>
<reference evidence="10 11" key="1">
    <citation type="journal article" date="2015" name="Genome Biol. Evol.">
        <title>Distinctive Genome Reduction Rates Revealed by Genomic Analyses of Two Coxiella-Like Endosymbionts in Ticks.</title>
        <authorList>
            <person name="Gottlieb Y."/>
            <person name="Lalzar I."/>
            <person name="Klasson L."/>
        </authorList>
    </citation>
    <scope>NUCLEOTIDE SEQUENCE [LARGE SCALE GENOMIC DNA]</scope>
    <source>
        <strain evidence="10 11">CRt</strain>
    </source>
</reference>
<evidence type="ECO:0000256" key="3">
    <source>
        <dbReference type="ARBA" id="ARBA00022679"/>
    </source>
</evidence>
<feature type="binding site" evidence="8">
    <location>
        <begin position="190"/>
        <end position="192"/>
    </location>
    <ligand>
        <name>substrate</name>
    </ligand>
</feature>
<evidence type="ECO:0000256" key="7">
    <source>
        <dbReference type="ARBA" id="ARBA00048072"/>
    </source>
</evidence>